<dbReference type="RefSeq" id="WP_130781693.1">
    <property type="nucleotide sequence ID" value="NZ_BIMR01000170.1"/>
</dbReference>
<reference evidence="2 3" key="1">
    <citation type="submission" date="2019-01" db="EMBL/GenBank/DDBJ databases">
        <title>Draft genome sequence of Cellulomonas takizawaensis strain TKZ-21.</title>
        <authorList>
            <person name="Yamamura H."/>
            <person name="Hayashi T."/>
            <person name="Hamada M."/>
            <person name="Serisawa Y."/>
            <person name="Matsuyama K."/>
            <person name="Nakagawa Y."/>
            <person name="Otoguro M."/>
            <person name="Yanagida F."/>
            <person name="Hayakawa M."/>
        </authorList>
    </citation>
    <scope>NUCLEOTIDE SEQUENCE [LARGE SCALE GENOMIC DNA]</scope>
    <source>
        <strain evidence="2 3">NBRC12680</strain>
    </source>
</reference>
<feature type="domain" description="VOC" evidence="1">
    <location>
        <begin position="9"/>
        <end position="132"/>
    </location>
</feature>
<dbReference type="InterPro" id="IPR037523">
    <property type="entry name" value="VOC_core"/>
</dbReference>
<organism evidence="2 3">
    <name type="scientific">Cellulomonas biazotea</name>
    <dbReference type="NCBI Taxonomy" id="1709"/>
    <lineage>
        <taxon>Bacteria</taxon>
        <taxon>Bacillati</taxon>
        <taxon>Actinomycetota</taxon>
        <taxon>Actinomycetes</taxon>
        <taxon>Micrococcales</taxon>
        <taxon>Cellulomonadaceae</taxon>
        <taxon>Cellulomonas</taxon>
    </lineage>
</organism>
<evidence type="ECO:0000259" key="1">
    <source>
        <dbReference type="PROSITE" id="PS51819"/>
    </source>
</evidence>
<keyword evidence="3" id="KW-1185">Reference proteome</keyword>
<dbReference type="Gene3D" id="3.10.180.10">
    <property type="entry name" value="2,3-Dihydroxybiphenyl 1,2-Dioxygenase, domain 1"/>
    <property type="match status" value="1"/>
</dbReference>
<dbReference type="AlphaFoldDB" id="A0A402DSF7"/>
<gene>
    <name evidence="2" type="ORF">CBZ_21460</name>
</gene>
<dbReference type="PROSITE" id="PS51819">
    <property type="entry name" value="VOC"/>
    <property type="match status" value="1"/>
</dbReference>
<evidence type="ECO:0000313" key="2">
    <source>
        <dbReference type="EMBL" id="GCE77090.1"/>
    </source>
</evidence>
<proteinExistence type="predicted"/>
<dbReference type="Pfam" id="PF00903">
    <property type="entry name" value="Glyoxalase"/>
    <property type="match status" value="1"/>
</dbReference>
<protein>
    <submittedName>
        <fullName evidence="2">Glyoxalase</fullName>
    </submittedName>
</protein>
<dbReference type="EMBL" id="BIMR01000170">
    <property type="protein sequence ID" value="GCE77090.1"/>
    <property type="molecule type" value="Genomic_DNA"/>
</dbReference>
<dbReference type="SUPFAM" id="SSF54593">
    <property type="entry name" value="Glyoxalase/Bleomycin resistance protein/Dihydroxybiphenyl dioxygenase"/>
    <property type="match status" value="1"/>
</dbReference>
<dbReference type="InterPro" id="IPR029068">
    <property type="entry name" value="Glyas_Bleomycin-R_OHBP_Dase"/>
</dbReference>
<accession>A0A402DSF7</accession>
<dbReference type="InterPro" id="IPR004360">
    <property type="entry name" value="Glyas_Fos-R_dOase_dom"/>
</dbReference>
<name>A0A402DSF7_9CELL</name>
<sequence length="151" mass="16148">MSAQLTLRGICTLSLWADDVAAAGAWYTDLLGVAPYYARPEPPEPPGYLEFRLGDHETELGIIDRRYALPGLRTGEPGGIVAYWAVDDVEKALATFLAAGATPLQPLTEYGPGFVTAAVVDPFGNVIGLMYNQHYLDDVDAGATGDPVPEH</sequence>
<comment type="caution">
    <text evidence="2">The sequence shown here is derived from an EMBL/GenBank/DDBJ whole genome shotgun (WGS) entry which is preliminary data.</text>
</comment>
<dbReference type="OrthoDB" id="4548523at2"/>
<dbReference type="Proteomes" id="UP000289954">
    <property type="component" value="Unassembled WGS sequence"/>
</dbReference>
<evidence type="ECO:0000313" key="3">
    <source>
        <dbReference type="Proteomes" id="UP000289954"/>
    </source>
</evidence>